<dbReference type="EMBL" id="IACK01004130">
    <property type="protein sequence ID" value="LAA67423.1"/>
    <property type="molecule type" value="Transcribed_RNA"/>
</dbReference>
<accession>A0A2D4H638</accession>
<sequence>MKCVQLLHDEEFPLVTLMFNFLLFSNDFVPCRASPGIVQTRYPMKRSKLNPHLSFVSLSILGHGNSYTSCSNRYRGLFKISGCCYTCGSVVRDQNRTTELEGTLEVF</sequence>
<evidence type="ECO:0000313" key="1">
    <source>
        <dbReference type="EMBL" id="LAA67423.1"/>
    </source>
</evidence>
<dbReference type="AlphaFoldDB" id="A0A2D4H638"/>
<name>A0A2D4H638_MICLE</name>
<organism evidence="1">
    <name type="scientific">Micrurus lemniscatus lemniscatus</name>
    <dbReference type="NCBI Taxonomy" id="129467"/>
    <lineage>
        <taxon>Eukaryota</taxon>
        <taxon>Metazoa</taxon>
        <taxon>Chordata</taxon>
        <taxon>Craniata</taxon>
        <taxon>Vertebrata</taxon>
        <taxon>Euteleostomi</taxon>
        <taxon>Lepidosauria</taxon>
        <taxon>Squamata</taxon>
        <taxon>Bifurcata</taxon>
        <taxon>Unidentata</taxon>
        <taxon>Episquamata</taxon>
        <taxon>Toxicofera</taxon>
        <taxon>Serpentes</taxon>
        <taxon>Colubroidea</taxon>
        <taxon>Elapidae</taxon>
        <taxon>Elapinae</taxon>
        <taxon>Micrurus</taxon>
    </lineage>
</organism>
<reference evidence="1" key="1">
    <citation type="submission" date="2017-07" db="EMBL/GenBank/DDBJ databases">
        <authorList>
            <person name="Mikheyev A."/>
            <person name="Grau M."/>
        </authorList>
    </citation>
    <scope>NUCLEOTIDE SEQUENCE</scope>
    <source>
        <tissue evidence="1">Venom_gland</tissue>
    </source>
</reference>
<protein>
    <submittedName>
        <fullName evidence="1">Uncharacterized protein</fullName>
    </submittedName>
</protein>
<reference evidence="1" key="2">
    <citation type="submission" date="2017-11" db="EMBL/GenBank/DDBJ databases">
        <title>Coralsnake Venomics: Analyses of Venom Gland Transcriptomes and Proteomes of Six Brazilian Taxa.</title>
        <authorList>
            <person name="Aird S.D."/>
            <person name="Jorge da Silva N."/>
            <person name="Qiu L."/>
            <person name="Villar-Briones A."/>
            <person name="Aparecida-Saddi V."/>
            <person name="Campos-Telles M.P."/>
            <person name="Grau M."/>
            <person name="Mikheyev A.S."/>
        </authorList>
    </citation>
    <scope>NUCLEOTIDE SEQUENCE</scope>
    <source>
        <tissue evidence="1">Venom_gland</tissue>
    </source>
</reference>
<proteinExistence type="predicted"/>